<protein>
    <recommendedName>
        <fullName evidence="9">G-protein coupled receptors family 1 profile domain-containing protein</fullName>
    </recommendedName>
</protein>
<keyword evidence="5 8" id="KW-0472">Membrane</keyword>
<dbReference type="Pfam" id="PF00001">
    <property type="entry name" value="7tm_1"/>
    <property type="match status" value="1"/>
</dbReference>
<organism evidence="10 12">
    <name type="scientific">Adineta steineri</name>
    <dbReference type="NCBI Taxonomy" id="433720"/>
    <lineage>
        <taxon>Eukaryota</taxon>
        <taxon>Metazoa</taxon>
        <taxon>Spiralia</taxon>
        <taxon>Gnathifera</taxon>
        <taxon>Rotifera</taxon>
        <taxon>Eurotatoria</taxon>
        <taxon>Bdelloidea</taxon>
        <taxon>Adinetida</taxon>
        <taxon>Adinetidae</taxon>
        <taxon>Adineta</taxon>
    </lineage>
</organism>
<dbReference type="InterPro" id="IPR000276">
    <property type="entry name" value="GPCR_Rhodpsn"/>
</dbReference>
<dbReference type="Proteomes" id="UP000663860">
    <property type="component" value="Unassembled WGS sequence"/>
</dbReference>
<evidence type="ECO:0000256" key="2">
    <source>
        <dbReference type="ARBA" id="ARBA00022692"/>
    </source>
</evidence>
<feature type="transmembrane region" description="Helical" evidence="8">
    <location>
        <begin position="227"/>
        <end position="251"/>
    </location>
</feature>
<feature type="transmembrane region" description="Helical" evidence="8">
    <location>
        <begin position="16"/>
        <end position="40"/>
    </location>
</feature>
<dbReference type="PANTHER" id="PTHR45695">
    <property type="entry name" value="LEUCOKININ RECEPTOR-RELATED"/>
    <property type="match status" value="1"/>
</dbReference>
<dbReference type="PROSITE" id="PS50262">
    <property type="entry name" value="G_PROTEIN_RECEP_F1_2"/>
    <property type="match status" value="1"/>
</dbReference>
<dbReference type="PANTHER" id="PTHR45695:SF9">
    <property type="entry name" value="LEUCOKININ RECEPTOR"/>
    <property type="match status" value="1"/>
</dbReference>
<feature type="transmembrane region" description="Helical" evidence="8">
    <location>
        <begin position="133"/>
        <end position="156"/>
    </location>
</feature>
<keyword evidence="4" id="KW-0297">G-protein coupled receptor</keyword>
<evidence type="ECO:0000313" key="11">
    <source>
        <dbReference type="EMBL" id="CAF4147288.1"/>
    </source>
</evidence>
<dbReference type="Gene3D" id="1.20.1070.10">
    <property type="entry name" value="Rhodopsin 7-helix transmembrane proteins"/>
    <property type="match status" value="1"/>
</dbReference>
<feature type="transmembrane region" description="Helical" evidence="8">
    <location>
        <begin position="92"/>
        <end position="113"/>
    </location>
</feature>
<evidence type="ECO:0000256" key="5">
    <source>
        <dbReference type="ARBA" id="ARBA00023136"/>
    </source>
</evidence>
<proteinExistence type="predicted"/>
<feature type="transmembrane region" description="Helical" evidence="8">
    <location>
        <begin position="263"/>
        <end position="292"/>
    </location>
</feature>
<feature type="transmembrane region" description="Helical" evidence="8">
    <location>
        <begin position="182"/>
        <end position="206"/>
    </location>
</feature>
<evidence type="ECO:0000313" key="12">
    <source>
        <dbReference type="Proteomes" id="UP000663860"/>
    </source>
</evidence>
<evidence type="ECO:0000256" key="1">
    <source>
        <dbReference type="ARBA" id="ARBA00004141"/>
    </source>
</evidence>
<evidence type="ECO:0000256" key="4">
    <source>
        <dbReference type="ARBA" id="ARBA00023040"/>
    </source>
</evidence>
<evidence type="ECO:0000256" key="8">
    <source>
        <dbReference type="SAM" id="Phobius"/>
    </source>
</evidence>
<evidence type="ECO:0000256" key="3">
    <source>
        <dbReference type="ARBA" id="ARBA00022989"/>
    </source>
</evidence>
<dbReference type="GO" id="GO:0004930">
    <property type="term" value="F:G protein-coupled receptor activity"/>
    <property type="evidence" value="ECO:0007669"/>
    <property type="project" value="UniProtKB-KW"/>
</dbReference>
<dbReference type="InterPro" id="IPR017452">
    <property type="entry name" value="GPCR_Rhodpsn_7TM"/>
</dbReference>
<accession>A0A813RIA3</accession>
<dbReference type="GO" id="GO:0005886">
    <property type="term" value="C:plasma membrane"/>
    <property type="evidence" value="ECO:0007669"/>
    <property type="project" value="TreeGrafter"/>
</dbReference>
<evidence type="ECO:0000256" key="6">
    <source>
        <dbReference type="ARBA" id="ARBA00023170"/>
    </source>
</evidence>
<feature type="transmembrane region" description="Helical" evidence="8">
    <location>
        <begin position="52"/>
        <end position="80"/>
    </location>
</feature>
<dbReference type="EMBL" id="CAJOBB010005989">
    <property type="protein sequence ID" value="CAF4147288.1"/>
    <property type="molecule type" value="Genomic_DNA"/>
</dbReference>
<sequence>MCNSTVVLLNSISQQVIIYMGFFLFVIGLIGNLLTLLVFLSLETLRQSSCAFYLIIMSIVNTFHLFTGLLTFIMINGFAINWTNTSLFYCKFRPFCVQVCISISFSCMCLATIDQFLATLSNTRWHQFNNIKLARSIVTGITIIWILCEIPFIIYYGNTLPLSAEKFNCIMTNDAFRKYYNYFHGLILSNILPLSIVILFGILAYRNVQKIAYRTVPLVRRELDKQLTVMVLVQVFYDTIALTPLAILLIYNDIPDKSLDACAIAILNIFTTLFTLLYYFHFVGSFFIYICVSKRFRQQLIHVLFTNVNRYRPRPLNNNQIQPQTS</sequence>
<comment type="subcellular location">
    <subcellularLocation>
        <location evidence="1">Membrane</location>
        <topology evidence="1">Multi-pass membrane protein</topology>
    </subcellularLocation>
</comment>
<evidence type="ECO:0000313" key="10">
    <source>
        <dbReference type="EMBL" id="CAF0784909.1"/>
    </source>
</evidence>
<evidence type="ECO:0000256" key="7">
    <source>
        <dbReference type="ARBA" id="ARBA00023224"/>
    </source>
</evidence>
<dbReference type="SUPFAM" id="SSF81321">
    <property type="entry name" value="Family A G protein-coupled receptor-like"/>
    <property type="match status" value="1"/>
</dbReference>
<keyword evidence="2 8" id="KW-0812">Transmembrane</keyword>
<dbReference type="AlphaFoldDB" id="A0A813RIA3"/>
<reference evidence="10" key="1">
    <citation type="submission" date="2021-02" db="EMBL/GenBank/DDBJ databases">
        <authorList>
            <person name="Nowell W R."/>
        </authorList>
    </citation>
    <scope>NUCLEOTIDE SEQUENCE</scope>
</reference>
<name>A0A813RIA3_9BILA</name>
<feature type="domain" description="G-protein coupled receptors family 1 profile" evidence="9">
    <location>
        <begin position="31"/>
        <end position="289"/>
    </location>
</feature>
<dbReference type="PRINTS" id="PR00237">
    <property type="entry name" value="GPCRRHODOPSN"/>
</dbReference>
<gene>
    <name evidence="10" type="ORF">IZO911_LOCUS6060</name>
    <name evidence="11" type="ORF">KXQ929_LOCUS37053</name>
</gene>
<dbReference type="Proteomes" id="UP000663868">
    <property type="component" value="Unassembled WGS sequence"/>
</dbReference>
<keyword evidence="3 8" id="KW-1133">Transmembrane helix</keyword>
<evidence type="ECO:0000259" key="9">
    <source>
        <dbReference type="PROSITE" id="PS50262"/>
    </source>
</evidence>
<keyword evidence="7" id="KW-0807">Transducer</keyword>
<dbReference type="EMBL" id="CAJNOE010000037">
    <property type="protein sequence ID" value="CAF0784909.1"/>
    <property type="molecule type" value="Genomic_DNA"/>
</dbReference>
<keyword evidence="6" id="KW-0675">Receptor</keyword>
<comment type="caution">
    <text evidence="10">The sequence shown here is derived from an EMBL/GenBank/DDBJ whole genome shotgun (WGS) entry which is preliminary data.</text>
</comment>